<keyword evidence="2" id="KW-1185">Reference proteome</keyword>
<dbReference type="Proteomes" id="UP000321567">
    <property type="component" value="Unassembled WGS sequence"/>
</dbReference>
<reference evidence="1 2" key="1">
    <citation type="submission" date="2019-07" db="EMBL/GenBank/DDBJ databases">
        <title>Whole genome shotgun sequence of Rhodospirillum oryzae NBRC 107573.</title>
        <authorList>
            <person name="Hosoyama A."/>
            <person name="Uohara A."/>
            <person name="Ohji S."/>
            <person name="Ichikawa N."/>
        </authorList>
    </citation>
    <scope>NUCLEOTIDE SEQUENCE [LARGE SCALE GENOMIC DNA]</scope>
    <source>
        <strain evidence="1 2">NBRC 107573</strain>
    </source>
</reference>
<accession>A0A512H597</accession>
<evidence type="ECO:0000313" key="2">
    <source>
        <dbReference type="Proteomes" id="UP000321567"/>
    </source>
</evidence>
<dbReference type="AlphaFoldDB" id="A0A512H597"/>
<sequence>MPKATMHENDATPSAKDKIGLSWKIADVKTVAVPHGMNEAAHDPFGRGVASTYPSHPFASFGLGQGVHHRVIMPVLVHGRGGEVRTEVV</sequence>
<organism evidence="1 2">
    <name type="scientific">Pararhodospirillum oryzae</name>
    <dbReference type="NCBI Taxonomy" id="478448"/>
    <lineage>
        <taxon>Bacteria</taxon>
        <taxon>Pseudomonadati</taxon>
        <taxon>Pseudomonadota</taxon>
        <taxon>Alphaproteobacteria</taxon>
        <taxon>Rhodospirillales</taxon>
        <taxon>Rhodospirillaceae</taxon>
        <taxon>Pararhodospirillum</taxon>
    </lineage>
</organism>
<gene>
    <name evidence="1" type="ORF">ROR02_07380</name>
</gene>
<protein>
    <submittedName>
        <fullName evidence="1">Uncharacterized protein</fullName>
    </submittedName>
</protein>
<proteinExistence type="predicted"/>
<dbReference type="EMBL" id="BJZO01000012">
    <property type="protein sequence ID" value="GEO80607.1"/>
    <property type="molecule type" value="Genomic_DNA"/>
</dbReference>
<comment type="caution">
    <text evidence="1">The sequence shown here is derived from an EMBL/GenBank/DDBJ whole genome shotgun (WGS) entry which is preliminary data.</text>
</comment>
<evidence type="ECO:0000313" key="1">
    <source>
        <dbReference type="EMBL" id="GEO80607.1"/>
    </source>
</evidence>
<name>A0A512H597_9PROT</name>